<dbReference type="CDD" id="cd03057">
    <property type="entry name" value="GST_N_Beta"/>
    <property type="match status" value="1"/>
</dbReference>
<dbReference type="SFLD" id="SFLDS00019">
    <property type="entry name" value="Glutathione_Transferase_(cytos"/>
    <property type="match status" value="1"/>
</dbReference>
<keyword evidence="1" id="KW-0472">Membrane</keyword>
<keyword evidence="5" id="KW-1185">Reference proteome</keyword>
<evidence type="ECO:0000256" key="1">
    <source>
        <dbReference type="SAM" id="Phobius"/>
    </source>
</evidence>
<sequence length="211" mass="23699">MESVEYSLFWEAMSGALVVEVLLEEMGLPYSLKPVDMAAGEHRSKAYLKINPTGQVPALSFPDGTIIGESAAIVLSLGDRHPETGYIPRPNGRERPVFLRWLIFMAASPYMTFVQLNHPERFIDDTAAHDALVDNARCRLLTQFDAIDSAISGSPFFLPSGVTALDFYAFMLVIFFPERERLLVDRPKLHDLFIAVSERQTVQKVIQMHKA</sequence>
<dbReference type="InterPro" id="IPR010987">
    <property type="entry name" value="Glutathione-S-Trfase_C-like"/>
</dbReference>
<dbReference type="GO" id="GO:0016740">
    <property type="term" value="F:transferase activity"/>
    <property type="evidence" value="ECO:0007669"/>
    <property type="project" value="UniProtKB-KW"/>
</dbReference>
<feature type="transmembrane region" description="Helical" evidence="1">
    <location>
        <begin position="97"/>
        <end position="116"/>
    </location>
</feature>
<accession>A0A497X0T6</accession>
<dbReference type="Proteomes" id="UP000269157">
    <property type="component" value="Unassembled WGS sequence"/>
</dbReference>
<dbReference type="InterPro" id="IPR004045">
    <property type="entry name" value="Glutathione_S-Trfase_N"/>
</dbReference>
<reference evidence="4 5" key="1">
    <citation type="submission" date="2018-10" db="EMBL/GenBank/DDBJ databases">
        <title>Genomic Encyclopedia of Archaeal and Bacterial Type Strains, Phase II (KMG-II): from individual species to whole genera.</title>
        <authorList>
            <person name="Goeker M."/>
        </authorList>
    </citation>
    <scope>NUCLEOTIDE SEQUENCE [LARGE SCALE GENOMIC DNA]</scope>
    <source>
        <strain evidence="4 5">DSM 29466</strain>
    </source>
</reference>
<feature type="domain" description="GST C-terminal" evidence="3">
    <location>
        <begin position="91"/>
        <end position="211"/>
    </location>
</feature>
<comment type="caution">
    <text evidence="4">The sequence shown here is derived from an EMBL/GenBank/DDBJ whole genome shotgun (WGS) entry which is preliminary data.</text>
</comment>
<dbReference type="Gene3D" id="3.40.30.10">
    <property type="entry name" value="Glutaredoxin"/>
    <property type="match status" value="1"/>
</dbReference>
<protein>
    <submittedName>
        <fullName evidence="4">Glutathione S-transferase/GST-like protein</fullName>
    </submittedName>
</protein>
<evidence type="ECO:0000313" key="4">
    <source>
        <dbReference type="EMBL" id="RLJ58965.1"/>
    </source>
</evidence>
<dbReference type="PANTHER" id="PTHR44051:SF8">
    <property type="entry name" value="GLUTATHIONE S-TRANSFERASE GSTA"/>
    <property type="match status" value="1"/>
</dbReference>
<organism evidence="4 5">
    <name type="scientific">Litoreibacter meonggei</name>
    <dbReference type="NCBI Taxonomy" id="1049199"/>
    <lineage>
        <taxon>Bacteria</taxon>
        <taxon>Pseudomonadati</taxon>
        <taxon>Pseudomonadota</taxon>
        <taxon>Alphaproteobacteria</taxon>
        <taxon>Rhodobacterales</taxon>
        <taxon>Roseobacteraceae</taxon>
        <taxon>Litoreibacter</taxon>
    </lineage>
</organism>
<proteinExistence type="predicted"/>
<dbReference type="InterPro" id="IPR036282">
    <property type="entry name" value="Glutathione-S-Trfase_C_sf"/>
</dbReference>
<dbReference type="SUPFAM" id="SSF52833">
    <property type="entry name" value="Thioredoxin-like"/>
    <property type="match status" value="1"/>
</dbReference>
<dbReference type="Pfam" id="PF13409">
    <property type="entry name" value="GST_N_2"/>
    <property type="match status" value="1"/>
</dbReference>
<dbReference type="PROSITE" id="PS50405">
    <property type="entry name" value="GST_CTER"/>
    <property type="match status" value="1"/>
</dbReference>
<evidence type="ECO:0000259" key="2">
    <source>
        <dbReference type="PROSITE" id="PS50404"/>
    </source>
</evidence>
<keyword evidence="4" id="KW-0808">Transferase</keyword>
<feature type="transmembrane region" description="Helical" evidence="1">
    <location>
        <begin position="156"/>
        <end position="176"/>
    </location>
</feature>
<dbReference type="InterPro" id="IPR036249">
    <property type="entry name" value="Thioredoxin-like_sf"/>
</dbReference>
<dbReference type="AlphaFoldDB" id="A0A497X0T6"/>
<name>A0A497X0T6_9RHOB</name>
<keyword evidence="1" id="KW-1133">Transmembrane helix</keyword>
<dbReference type="PROSITE" id="PS50404">
    <property type="entry name" value="GST_NTER"/>
    <property type="match status" value="1"/>
</dbReference>
<dbReference type="Gene3D" id="1.20.1050.10">
    <property type="match status" value="1"/>
</dbReference>
<feature type="domain" description="GST N-terminal" evidence="2">
    <location>
        <begin position="3"/>
        <end position="85"/>
    </location>
</feature>
<evidence type="ECO:0000259" key="3">
    <source>
        <dbReference type="PROSITE" id="PS50405"/>
    </source>
</evidence>
<dbReference type="InterPro" id="IPR040079">
    <property type="entry name" value="Glutathione_S-Trfase"/>
</dbReference>
<gene>
    <name evidence="4" type="ORF">BCF46_1106</name>
</gene>
<dbReference type="SUPFAM" id="SSF47616">
    <property type="entry name" value="GST C-terminal domain-like"/>
    <property type="match status" value="1"/>
</dbReference>
<evidence type="ECO:0000313" key="5">
    <source>
        <dbReference type="Proteomes" id="UP000269157"/>
    </source>
</evidence>
<dbReference type="EMBL" id="RCCE01000002">
    <property type="protein sequence ID" value="RLJ58965.1"/>
    <property type="molecule type" value="Genomic_DNA"/>
</dbReference>
<dbReference type="PANTHER" id="PTHR44051">
    <property type="entry name" value="GLUTATHIONE S-TRANSFERASE-RELATED"/>
    <property type="match status" value="1"/>
</dbReference>
<keyword evidence="1" id="KW-0812">Transmembrane</keyword>